<evidence type="ECO:0000256" key="4">
    <source>
        <dbReference type="ARBA" id="ARBA00023136"/>
    </source>
</evidence>
<evidence type="ECO:0000256" key="1">
    <source>
        <dbReference type="ARBA" id="ARBA00004141"/>
    </source>
</evidence>
<proteinExistence type="predicted"/>
<evidence type="ECO:0000256" key="5">
    <source>
        <dbReference type="SAM" id="MobiDB-lite"/>
    </source>
</evidence>
<evidence type="ECO:0008006" key="9">
    <source>
        <dbReference type="Google" id="ProtNLM"/>
    </source>
</evidence>
<sequence length="252" mass="26421">MTPRPPRPSRPPRLPWAAPLYVGAVQLGAYATARLPARRRTELLRAHSTNVANLRAGRWGTLLTSAGFVEEPLPVPYGAALLAVLGTAERRWGVRRAAGVFAAGHIGASLLVYAGLRARTHPRGPEDPTPHAVDVGASYGFYATLGALAASVPHRGVRTAATAGLLALGIRPVLRPGRTFTDAGHLTALALGTAIGAAIGTGRHTAHGTWHMAHGTRHTRKGGKAGIRGSRLTPTDRGYAVAGRRQRAGDTR</sequence>
<evidence type="ECO:0000313" key="8">
    <source>
        <dbReference type="Proteomes" id="UP000629371"/>
    </source>
</evidence>
<gene>
    <name evidence="7" type="ORF">JK360_05415</name>
</gene>
<feature type="region of interest" description="Disordered" evidence="5">
    <location>
        <begin position="211"/>
        <end position="252"/>
    </location>
</feature>
<feature type="transmembrane region" description="Helical" evidence="6">
    <location>
        <begin position="97"/>
        <end position="116"/>
    </location>
</feature>
<keyword evidence="3 6" id="KW-1133">Transmembrane helix</keyword>
<dbReference type="Pfam" id="PF20401">
    <property type="entry name" value="Rhomboid_2"/>
    <property type="match status" value="1"/>
</dbReference>
<dbReference type="Gene3D" id="1.20.1540.10">
    <property type="entry name" value="Rhomboid-like"/>
    <property type="match status" value="1"/>
</dbReference>
<keyword evidence="2 6" id="KW-0812">Transmembrane</keyword>
<dbReference type="InterPro" id="IPR046862">
    <property type="entry name" value="Rhomboid_2"/>
</dbReference>
<keyword evidence="4 6" id="KW-0472">Membrane</keyword>
<evidence type="ECO:0000256" key="3">
    <source>
        <dbReference type="ARBA" id="ARBA00022989"/>
    </source>
</evidence>
<evidence type="ECO:0000256" key="6">
    <source>
        <dbReference type="SAM" id="Phobius"/>
    </source>
</evidence>
<accession>A0ABS1MM44</accession>
<comment type="caution">
    <text evidence="7">The sequence shown here is derived from an EMBL/GenBank/DDBJ whole genome shotgun (WGS) entry which is preliminary data.</text>
</comment>
<dbReference type="Proteomes" id="UP000629371">
    <property type="component" value="Unassembled WGS sequence"/>
</dbReference>
<protein>
    <recommendedName>
        <fullName evidence="9">Rhomboid family intramembrane serine protease</fullName>
    </recommendedName>
</protein>
<organism evidence="7 8">
    <name type="scientific">Streptomyces siderophoricus</name>
    <dbReference type="NCBI Taxonomy" id="2802281"/>
    <lineage>
        <taxon>Bacteria</taxon>
        <taxon>Bacillati</taxon>
        <taxon>Actinomycetota</taxon>
        <taxon>Actinomycetes</taxon>
        <taxon>Kitasatosporales</taxon>
        <taxon>Streptomycetaceae</taxon>
        <taxon>Streptomyces</taxon>
    </lineage>
</organism>
<dbReference type="InterPro" id="IPR035952">
    <property type="entry name" value="Rhomboid-like_sf"/>
</dbReference>
<comment type="subcellular location">
    <subcellularLocation>
        <location evidence="1">Membrane</location>
        <topology evidence="1">Multi-pass membrane protein</topology>
    </subcellularLocation>
</comment>
<dbReference type="RefSeq" id="WP_201801907.1">
    <property type="nucleotide sequence ID" value="NZ_JAERRI010000003.1"/>
</dbReference>
<evidence type="ECO:0000313" key="7">
    <source>
        <dbReference type="EMBL" id="MBL1088831.1"/>
    </source>
</evidence>
<feature type="compositionally biased region" description="Basic residues" evidence="5">
    <location>
        <begin position="214"/>
        <end position="223"/>
    </location>
</feature>
<dbReference type="SUPFAM" id="SSF144091">
    <property type="entry name" value="Rhomboid-like"/>
    <property type="match status" value="1"/>
</dbReference>
<keyword evidence="8" id="KW-1185">Reference proteome</keyword>
<name>A0ABS1MM44_9ACTN</name>
<dbReference type="EMBL" id="JAERRI010000003">
    <property type="protein sequence ID" value="MBL1088831.1"/>
    <property type="molecule type" value="Genomic_DNA"/>
</dbReference>
<reference evidence="7 8" key="1">
    <citation type="submission" date="2021-01" db="EMBL/GenBank/DDBJ databases">
        <title>WGS of actinomycetes isolated from Thailand.</title>
        <authorList>
            <person name="Thawai C."/>
        </authorList>
    </citation>
    <scope>NUCLEOTIDE SEQUENCE [LARGE SCALE GENOMIC DNA]</scope>
    <source>
        <strain evidence="7 8">CH9-7</strain>
    </source>
</reference>
<evidence type="ECO:0000256" key="2">
    <source>
        <dbReference type="ARBA" id="ARBA00022692"/>
    </source>
</evidence>
<feature type="transmembrane region" description="Helical" evidence="6">
    <location>
        <begin position="20"/>
        <end position="37"/>
    </location>
</feature>